<protein>
    <submittedName>
        <fullName evidence="1">Uncharacterized protein</fullName>
    </submittedName>
</protein>
<dbReference type="EMBL" id="FJUW01000037">
    <property type="protein sequence ID" value="CZT06133.1"/>
    <property type="molecule type" value="Genomic_DNA"/>
</dbReference>
<dbReference type="InParanoid" id="A0A1E1L6T1"/>
<name>A0A1E1L6T1_9HELO</name>
<dbReference type="GO" id="GO:0016705">
    <property type="term" value="F:oxidoreductase activity, acting on paired donors, with incorporation or reduction of molecular oxygen"/>
    <property type="evidence" value="ECO:0007669"/>
    <property type="project" value="InterPro"/>
</dbReference>
<evidence type="ECO:0000313" key="2">
    <source>
        <dbReference type="Proteomes" id="UP000178129"/>
    </source>
</evidence>
<dbReference type="Gene3D" id="1.10.630.10">
    <property type="entry name" value="Cytochrome P450"/>
    <property type="match status" value="1"/>
</dbReference>
<dbReference type="SUPFAM" id="SSF48264">
    <property type="entry name" value="Cytochrome P450"/>
    <property type="match status" value="1"/>
</dbReference>
<evidence type="ECO:0000313" key="1">
    <source>
        <dbReference type="EMBL" id="CZT06133.1"/>
    </source>
</evidence>
<proteinExistence type="predicted"/>
<dbReference type="Proteomes" id="UP000178129">
    <property type="component" value="Unassembled WGS sequence"/>
</dbReference>
<dbReference type="PANTHER" id="PTHR24306">
    <property type="match status" value="1"/>
</dbReference>
<reference evidence="2" key="1">
    <citation type="submission" date="2016-03" db="EMBL/GenBank/DDBJ databases">
        <authorList>
            <person name="Ploux O."/>
        </authorList>
    </citation>
    <scope>NUCLEOTIDE SEQUENCE [LARGE SCALE GENOMIC DNA]</scope>
    <source>
        <strain evidence="2">UK7</strain>
    </source>
</reference>
<gene>
    <name evidence="1" type="ORF">RCO7_05116</name>
</gene>
<organism evidence="1 2">
    <name type="scientific">Rhynchosporium graminicola</name>
    <dbReference type="NCBI Taxonomy" id="2792576"/>
    <lineage>
        <taxon>Eukaryota</taxon>
        <taxon>Fungi</taxon>
        <taxon>Dikarya</taxon>
        <taxon>Ascomycota</taxon>
        <taxon>Pezizomycotina</taxon>
        <taxon>Leotiomycetes</taxon>
        <taxon>Helotiales</taxon>
        <taxon>Ploettnerulaceae</taxon>
        <taxon>Rhynchosporium</taxon>
    </lineage>
</organism>
<dbReference type="GO" id="GO:0020037">
    <property type="term" value="F:heme binding"/>
    <property type="evidence" value="ECO:0007669"/>
    <property type="project" value="InterPro"/>
</dbReference>
<dbReference type="PANTHER" id="PTHR24306:SF7">
    <property type="entry name" value="AHBB"/>
    <property type="match status" value="1"/>
</dbReference>
<dbReference type="GO" id="GO:0005506">
    <property type="term" value="F:iron ion binding"/>
    <property type="evidence" value="ECO:0007669"/>
    <property type="project" value="InterPro"/>
</dbReference>
<dbReference type="GO" id="GO:0004497">
    <property type="term" value="F:monooxygenase activity"/>
    <property type="evidence" value="ECO:0007669"/>
    <property type="project" value="InterPro"/>
</dbReference>
<keyword evidence="2" id="KW-1185">Reference proteome</keyword>
<dbReference type="STRING" id="914237.A0A1E1L6T1"/>
<dbReference type="InterPro" id="IPR036396">
    <property type="entry name" value="Cyt_P450_sf"/>
</dbReference>
<sequence>MDDFYKPLTSTDTLPLGLLSKLWHSIPIPPALLATLLLGPLLIFLTAQILLIRAPEDPEKEDKGTEDNLWMIPFQPVPWPVQESGLNACNHLILSEPHQSVVLESVIENLQRNIPQMISFISTPIDHQPWEQHAQAHFISSSTTEINLVSLLRDMTSHALIPAVFGYALLEKHPGVLHDMYDMNAGRPYLLRKLPAWTPWPGVVKAHMARFRVWRCLDELQRVLDSTVEGKESDASWGDLEDVSEFAWKRNAVYREHGFEVKERADIIILHSLLTSPTLLPIWQILHILSTPDILPLIRTEIASYATVTKPFSIGTISEAPKLVLDLEGLVKTCPLLRSTFLETLRLVAPGWNGVNAGTGEEKGNVEIAFPETFDAKRFVTSTLRSSTATEGGGCGEVSESYSFIEQTNLALVAGILAFWDFEPADKSTGWIFPEKLRRGGIAMPICDVRVLVRRRSFEWTN</sequence>
<dbReference type="AlphaFoldDB" id="A0A1E1L6T1"/>
<comment type="caution">
    <text evidence="1">The sequence shown here is derived from an EMBL/GenBank/DDBJ whole genome shotgun (WGS) entry which is preliminary data.</text>
</comment>
<accession>A0A1E1L6T1</accession>